<dbReference type="EMBL" id="GBRH01251906">
    <property type="protein sequence ID" value="JAD45989.1"/>
    <property type="molecule type" value="Transcribed_RNA"/>
</dbReference>
<reference evidence="1" key="2">
    <citation type="journal article" date="2015" name="Data Brief">
        <title>Shoot transcriptome of the giant reed, Arundo donax.</title>
        <authorList>
            <person name="Barrero R.A."/>
            <person name="Guerrero F.D."/>
            <person name="Moolhuijzen P."/>
            <person name="Goolsby J.A."/>
            <person name="Tidwell J."/>
            <person name="Bellgard S.E."/>
            <person name="Bellgard M.I."/>
        </authorList>
    </citation>
    <scope>NUCLEOTIDE SEQUENCE</scope>
    <source>
        <tissue evidence="1">Shoot tissue taken approximately 20 cm above the soil surface</tissue>
    </source>
</reference>
<protein>
    <submittedName>
        <fullName evidence="1">Uncharacterized protein</fullName>
    </submittedName>
</protein>
<organism evidence="1">
    <name type="scientific">Arundo donax</name>
    <name type="common">Giant reed</name>
    <name type="synonym">Donax arundinaceus</name>
    <dbReference type="NCBI Taxonomy" id="35708"/>
    <lineage>
        <taxon>Eukaryota</taxon>
        <taxon>Viridiplantae</taxon>
        <taxon>Streptophyta</taxon>
        <taxon>Embryophyta</taxon>
        <taxon>Tracheophyta</taxon>
        <taxon>Spermatophyta</taxon>
        <taxon>Magnoliopsida</taxon>
        <taxon>Liliopsida</taxon>
        <taxon>Poales</taxon>
        <taxon>Poaceae</taxon>
        <taxon>PACMAD clade</taxon>
        <taxon>Arundinoideae</taxon>
        <taxon>Arundineae</taxon>
        <taxon>Arundo</taxon>
    </lineage>
</organism>
<evidence type="ECO:0000313" key="1">
    <source>
        <dbReference type="EMBL" id="JAD45989.1"/>
    </source>
</evidence>
<sequence>MPREEKYEDQNMRRTCHLDSFMDYEADWDGCQITID</sequence>
<reference evidence="1" key="1">
    <citation type="submission" date="2014-09" db="EMBL/GenBank/DDBJ databases">
        <authorList>
            <person name="Magalhaes I.L.F."/>
            <person name="Oliveira U."/>
            <person name="Santos F.R."/>
            <person name="Vidigal T.H.D.A."/>
            <person name="Brescovit A.D."/>
            <person name="Santos A.J."/>
        </authorList>
    </citation>
    <scope>NUCLEOTIDE SEQUENCE</scope>
    <source>
        <tissue evidence="1">Shoot tissue taken approximately 20 cm above the soil surface</tissue>
    </source>
</reference>
<accession>A0A0A9A2X5</accession>
<dbReference type="AlphaFoldDB" id="A0A0A9A2X5"/>
<proteinExistence type="predicted"/>
<name>A0A0A9A2X5_ARUDO</name>